<evidence type="ECO:0000259" key="4">
    <source>
        <dbReference type="Pfam" id="PF16656"/>
    </source>
</evidence>
<dbReference type="Gene3D" id="3.60.21.10">
    <property type="match status" value="1"/>
</dbReference>
<proteinExistence type="predicted"/>
<dbReference type="Gene3D" id="2.60.40.380">
    <property type="entry name" value="Purple acid phosphatase-like, N-terminal"/>
    <property type="match status" value="1"/>
</dbReference>
<dbReference type="RefSeq" id="WP_092018487.1">
    <property type="nucleotide sequence ID" value="NZ_FOXH01000011.1"/>
</dbReference>
<dbReference type="AlphaFoldDB" id="A0A1I5WC78"/>
<dbReference type="Pfam" id="PF00149">
    <property type="entry name" value="Metallophos"/>
    <property type="match status" value="1"/>
</dbReference>
<dbReference type="InterPro" id="IPR008963">
    <property type="entry name" value="Purple_acid_Pase-like_N"/>
</dbReference>
<dbReference type="GO" id="GO:0046872">
    <property type="term" value="F:metal ion binding"/>
    <property type="evidence" value="ECO:0007669"/>
    <property type="project" value="InterPro"/>
</dbReference>
<evidence type="ECO:0000313" key="6">
    <source>
        <dbReference type="Proteomes" id="UP000199306"/>
    </source>
</evidence>
<dbReference type="InterPro" id="IPR015914">
    <property type="entry name" value="PAPs_N"/>
</dbReference>
<feature type="domain" description="Purple acid phosphatase N-terminal" evidence="4">
    <location>
        <begin position="39"/>
        <end position="116"/>
    </location>
</feature>
<feature type="domain" description="Calcineurin-like phosphoesterase" evidence="3">
    <location>
        <begin position="128"/>
        <end position="338"/>
    </location>
</feature>
<organism evidence="5 6">
    <name type="scientific">Pseudarcicella hirudinis</name>
    <dbReference type="NCBI Taxonomy" id="1079859"/>
    <lineage>
        <taxon>Bacteria</taxon>
        <taxon>Pseudomonadati</taxon>
        <taxon>Bacteroidota</taxon>
        <taxon>Cytophagia</taxon>
        <taxon>Cytophagales</taxon>
        <taxon>Flectobacillaceae</taxon>
        <taxon>Pseudarcicella</taxon>
    </lineage>
</organism>
<keyword evidence="1 2" id="KW-0732">Signal</keyword>
<sequence>MKQNYIYRKLKIFLFLSGIFFLANHADILAQTVTRGPYLQISTPTSIQIRWRTDVATSSKVQYGLRADALSASNTDNQLVTEHIITISNLASNTKYYYSIGATDKVLQGTSDNFFITAPKAGTEQKVRIWAVGDCGNRSERQKNVKEAYLKYIGAEYTNLWLLMGDNVYFGGDDNDFQKSFFEQYQNDKIMKQTVLFPAPGNHDYDFFEKKQGNPDMAYYQVFSMPVKGESGGVPSGSKAFYSYDFANIHFISLDSYAADAQQFHIWDLVSEQITWLKKDLEANKQKWTIVYFHHPPYTMGSHDSDNENDLKLIRQNLVPLLEKYKVDMVLCGHSHNYERSRLMKGHYGLEASFKPELYNKSSSSGKYDNSDNSCPFIKNSNSAENEGIVYVVSGSAGAMGTPKPSYPHDAMYYSYPDKGGSFYIEVEANRLDAKFITEEGKINDQFTMMKDVNQKKNISIDHFQTLTLNASWPGGAYNWNNGGVGKSIDVTPPKKVIYTVKDGKNCLADTFNVSLNPCRIGQFVIPSSNGTTRIATYECTDEEGYVHYSDKDRNLLLSVKKGDINIGTIGDNSLTVSLSGASGAAKIEAKYPENYVKNPLGWYAMRRFWTLSSNQKLSAGQKLKVRFYYKDEDFNAIKTALNSRISQHVDLKNYFISSTANADADPSNGHLKITSDNIQLLSSTANGWLYTNLGNGTHSSEFEISQTGSGGLLGYSPARFQLQNLILKSEGEGIRIDWATSLEQNIKNFSLEMKSGSNNFQSVYTINSKAQNGYSESTLNYSFLDKPRFGSDIQYRLKITDLDENISYSAISTISNQALGLEELLNSENPFQFESLSVYDLQGREFLKIESKGILSRSLFDKIPSGLYLVELRTERDSKILKLVK</sequence>
<evidence type="ECO:0000256" key="2">
    <source>
        <dbReference type="SAM" id="SignalP"/>
    </source>
</evidence>
<keyword evidence="6" id="KW-1185">Reference proteome</keyword>
<evidence type="ECO:0000256" key="1">
    <source>
        <dbReference type="ARBA" id="ARBA00022729"/>
    </source>
</evidence>
<dbReference type="EMBL" id="FOXH01000011">
    <property type="protein sequence ID" value="SFQ17265.1"/>
    <property type="molecule type" value="Genomic_DNA"/>
</dbReference>
<accession>A0A1I5WC78</accession>
<dbReference type="Proteomes" id="UP000199306">
    <property type="component" value="Unassembled WGS sequence"/>
</dbReference>
<dbReference type="PANTHER" id="PTHR45867:SF3">
    <property type="entry name" value="ACID PHOSPHATASE TYPE 7"/>
    <property type="match status" value="1"/>
</dbReference>
<dbReference type="SUPFAM" id="SSF56300">
    <property type="entry name" value="Metallo-dependent phosphatases"/>
    <property type="match status" value="1"/>
</dbReference>
<protein>
    <submittedName>
        <fullName evidence="5">Por secretion system C-terminal sorting domain-containing protein</fullName>
    </submittedName>
</protein>
<dbReference type="InterPro" id="IPR029052">
    <property type="entry name" value="Metallo-depent_PP-like"/>
</dbReference>
<name>A0A1I5WC78_9BACT</name>
<dbReference type="OrthoDB" id="9809781at2"/>
<dbReference type="STRING" id="1079859.SAMN04515674_111104"/>
<dbReference type="GO" id="GO:0003993">
    <property type="term" value="F:acid phosphatase activity"/>
    <property type="evidence" value="ECO:0007669"/>
    <property type="project" value="InterPro"/>
</dbReference>
<feature type="chain" id="PRO_5011636307" evidence="2">
    <location>
        <begin position="27"/>
        <end position="886"/>
    </location>
</feature>
<evidence type="ECO:0000259" key="3">
    <source>
        <dbReference type="Pfam" id="PF00149"/>
    </source>
</evidence>
<dbReference type="InterPro" id="IPR004843">
    <property type="entry name" value="Calcineurin-like_PHP"/>
</dbReference>
<dbReference type="PANTHER" id="PTHR45867">
    <property type="entry name" value="PURPLE ACID PHOSPHATASE"/>
    <property type="match status" value="1"/>
</dbReference>
<reference evidence="5 6" key="1">
    <citation type="submission" date="2016-10" db="EMBL/GenBank/DDBJ databases">
        <authorList>
            <person name="de Groot N.N."/>
        </authorList>
    </citation>
    <scope>NUCLEOTIDE SEQUENCE [LARGE SCALE GENOMIC DNA]</scope>
    <source>
        <strain evidence="6">E92,LMG 26720,CCM 7988</strain>
    </source>
</reference>
<gene>
    <name evidence="5" type="ORF">SAMN04515674_111104</name>
</gene>
<feature type="signal peptide" evidence="2">
    <location>
        <begin position="1"/>
        <end position="26"/>
    </location>
</feature>
<evidence type="ECO:0000313" key="5">
    <source>
        <dbReference type="EMBL" id="SFQ17265.1"/>
    </source>
</evidence>
<dbReference type="SUPFAM" id="SSF49363">
    <property type="entry name" value="Purple acid phosphatase, N-terminal domain"/>
    <property type="match status" value="1"/>
</dbReference>
<dbReference type="Pfam" id="PF16656">
    <property type="entry name" value="Pur_ac_phosph_N"/>
    <property type="match status" value="1"/>
</dbReference>